<dbReference type="Gene3D" id="1.10.287.770">
    <property type="entry name" value="YojJ-like"/>
    <property type="match status" value="1"/>
</dbReference>
<name>A0ABM0MQF5_SACKO</name>
<feature type="region of interest" description="Disordered" evidence="12">
    <location>
        <begin position="1"/>
        <end position="27"/>
    </location>
</feature>
<evidence type="ECO:0000256" key="7">
    <source>
        <dbReference type="ARBA" id="ARBA00023065"/>
    </source>
</evidence>
<evidence type="ECO:0000256" key="2">
    <source>
        <dbReference type="ARBA" id="ARBA00022448"/>
    </source>
</evidence>
<keyword evidence="4 11" id="KW-0812">Transmembrane</keyword>
<dbReference type="PANTHER" id="PTHR11690">
    <property type="entry name" value="AMILORIDE-SENSITIVE SODIUM CHANNEL-RELATED"/>
    <property type="match status" value="1"/>
</dbReference>
<sequence>MSKIDISPHAERRGSSSPESDKSSSNVEHNARFHRFSERFCQFMGHTTLHGVAYASDKSSSWQRRLIWSICVVSGAVFLVFALNAQIYIYLGYPTDVITSIEFPSFVTFPTVTVCNYNQYRKSVINGTQFEAFLWKLHPITGFGPDLNISYDWSVLENEPAFINRTEFELVSSHQLKDMILKCQFVDDDKRDCRWNDFTTVFTEYGVCYSFNIDWLNPLLTSQSGSNSGLHLRISVEKNEYTVGPRTGSGIMVILNEPGRVTFGRSSVLSVAPDSVSRRSREFHCTLPCELTAYNPRVTFAQFPSPSIIDRVTDMYDVTEDVLTNNIVDLKVFFEELVHKQIMLVPAVSPWSLASSFGGLMGLCLGVSVLTIMEFLDFFLIYVFQRSVWIILVISCAICLFVFLFVQVQSYFNYPVDTLTLLQFPRSLTFPTVTICNQNRYRKSVINGTAFEELLWRIYPVVGFGPRLSDSYNWTLLENDPLLKNRTEFELTAAHQLEDTILKCQFFNSADIHACGPENFTTVFTEHGVCYSFNNGLDNLLNTSLTGSNSGLHVQINVQKNEYTIGPRTGNGITVILSEPGADITGVNTELSIAPGTEAMVAMSLEKFIFLRSPFHTHCTTGETSYYPIYSYQGCMNEKLAKQMTETCNCKDISLPGPARVCTIREYIECAFPLKVSITSTDVGCNVACNVIFYNPRVTYAYFPSPSIIQRLFDVYGTSEETVKNNFIDITIYYTELAYRETKLVPKMSGWSLLSSFGGVMGLCIGASVLTVIEFIDFLLMSSSELNELTYRRDSIRTDIVVTEGNDGNKSTAGLNTTTAMNTQTAFSAKLSQFMGRTTLHGVAFTVGPNNSWKRRSVWIFLVIVSVVFLCLCLFSLVGLYLTYPVDTMTSLQFTQSLTFPTVTICNKNRYRKSVINGTAFEEFLWSIYPLAGFGPQLHVNYNWSLLENDPALQNRTEFELTAAHQLEDTILKCQFVNSDDKHECGRENFTTVFTEHGVCYSFNNGLDNILKATSTGSSTGLHMLINVQRIEYTIGPRTGIGITVILSEPGADITGENTALSIAPGVEALVAMPMDKYLFLKAPYQTNCCTEGTSYYPVYSYHGCMNEKMSNEMAEKCNCKEIELPVSNALTNIDCNVPCNFTLYNPRVTYGHFPSPSIIQRLSDMYGISEESVKDNFIDIMIFYTELTYKEIQLIPAMSVWSLFSSFGGLMGLCIGASVLTLAEFIDFSLSFVFRHYR</sequence>
<comment type="similarity">
    <text evidence="11">Belongs to the amiloride-sensitive sodium channel (TC 1.A.6) family.</text>
</comment>
<feature type="compositionally biased region" description="Basic and acidic residues" evidence="12">
    <location>
        <begin position="1"/>
        <end position="22"/>
    </location>
</feature>
<keyword evidence="10 11" id="KW-0407">Ion channel</keyword>
<dbReference type="PRINTS" id="PR01078">
    <property type="entry name" value="AMINACHANNEL"/>
</dbReference>
<evidence type="ECO:0000256" key="5">
    <source>
        <dbReference type="ARBA" id="ARBA00022989"/>
    </source>
</evidence>
<protein>
    <submittedName>
        <fullName evidence="15">Uncharacterized protein LOC102802678</fullName>
    </submittedName>
</protein>
<keyword evidence="2 11" id="KW-0813">Transport</keyword>
<keyword evidence="5 13" id="KW-1133">Transmembrane helix</keyword>
<dbReference type="RefSeq" id="XP_006822246.1">
    <property type="nucleotide sequence ID" value="XM_006822183.1"/>
</dbReference>
<evidence type="ECO:0000256" key="8">
    <source>
        <dbReference type="ARBA" id="ARBA00023136"/>
    </source>
</evidence>
<keyword evidence="14" id="KW-1185">Reference proteome</keyword>
<keyword evidence="7 11" id="KW-0406">Ion transport</keyword>
<feature type="transmembrane region" description="Helical" evidence="13">
    <location>
        <begin position="750"/>
        <end position="773"/>
    </location>
</feature>
<proteinExistence type="inferred from homology"/>
<dbReference type="Pfam" id="PF00858">
    <property type="entry name" value="ASC"/>
    <property type="match status" value="4"/>
</dbReference>
<evidence type="ECO:0000256" key="6">
    <source>
        <dbReference type="ARBA" id="ARBA00023053"/>
    </source>
</evidence>
<keyword evidence="8 13" id="KW-0472">Membrane</keyword>
<accession>A0ABM0MQF5</accession>
<evidence type="ECO:0000256" key="10">
    <source>
        <dbReference type="ARBA" id="ARBA00023303"/>
    </source>
</evidence>
<keyword evidence="9 11" id="KW-0739">Sodium transport</keyword>
<keyword evidence="3 11" id="KW-0894">Sodium channel</keyword>
<evidence type="ECO:0000256" key="3">
    <source>
        <dbReference type="ARBA" id="ARBA00022461"/>
    </source>
</evidence>
<evidence type="ECO:0000256" key="11">
    <source>
        <dbReference type="RuleBase" id="RU000679"/>
    </source>
</evidence>
<feature type="transmembrane region" description="Helical" evidence="13">
    <location>
        <begin position="388"/>
        <end position="406"/>
    </location>
</feature>
<evidence type="ECO:0000256" key="12">
    <source>
        <dbReference type="SAM" id="MobiDB-lite"/>
    </source>
</evidence>
<reference evidence="15" key="1">
    <citation type="submission" date="2025-08" db="UniProtKB">
        <authorList>
            <consortium name="RefSeq"/>
        </authorList>
    </citation>
    <scope>IDENTIFICATION</scope>
    <source>
        <tissue evidence="15">Testes</tissue>
    </source>
</reference>
<feature type="transmembrane region" description="Helical" evidence="13">
    <location>
        <begin position="66"/>
        <end position="91"/>
    </location>
</feature>
<gene>
    <name evidence="15" type="primary">LOC102802678</name>
</gene>
<dbReference type="InterPro" id="IPR001873">
    <property type="entry name" value="ENaC"/>
</dbReference>
<evidence type="ECO:0000313" key="15">
    <source>
        <dbReference type="RefSeq" id="XP_006822246.1"/>
    </source>
</evidence>
<organism evidence="14 15">
    <name type="scientific">Saccoglossus kowalevskii</name>
    <name type="common">Acorn worm</name>
    <dbReference type="NCBI Taxonomy" id="10224"/>
    <lineage>
        <taxon>Eukaryota</taxon>
        <taxon>Metazoa</taxon>
        <taxon>Hemichordata</taxon>
        <taxon>Enteropneusta</taxon>
        <taxon>Harrimaniidae</taxon>
        <taxon>Saccoglossus</taxon>
    </lineage>
</organism>
<feature type="transmembrane region" description="Helical" evidence="13">
    <location>
        <begin position="858"/>
        <end position="884"/>
    </location>
</feature>
<dbReference type="Gene3D" id="2.60.470.10">
    <property type="entry name" value="Acid-sensing ion channels like domains"/>
    <property type="match status" value="3"/>
</dbReference>
<evidence type="ECO:0000256" key="13">
    <source>
        <dbReference type="SAM" id="Phobius"/>
    </source>
</evidence>
<feature type="transmembrane region" description="Helical" evidence="13">
    <location>
        <begin position="351"/>
        <end position="376"/>
    </location>
</feature>
<evidence type="ECO:0000313" key="14">
    <source>
        <dbReference type="Proteomes" id="UP000694865"/>
    </source>
</evidence>
<dbReference type="GeneID" id="102802678"/>
<evidence type="ECO:0000256" key="1">
    <source>
        <dbReference type="ARBA" id="ARBA00004141"/>
    </source>
</evidence>
<keyword evidence="6" id="KW-0915">Sodium</keyword>
<evidence type="ECO:0000256" key="9">
    <source>
        <dbReference type="ARBA" id="ARBA00023201"/>
    </source>
</evidence>
<evidence type="ECO:0000256" key="4">
    <source>
        <dbReference type="ARBA" id="ARBA00022692"/>
    </source>
</evidence>
<feature type="transmembrane region" description="Helical" evidence="13">
    <location>
        <begin position="1201"/>
        <end position="1227"/>
    </location>
</feature>
<dbReference type="Proteomes" id="UP000694865">
    <property type="component" value="Unplaced"/>
</dbReference>
<comment type="subcellular location">
    <subcellularLocation>
        <location evidence="1">Membrane</location>
        <topology evidence="1">Multi-pass membrane protein</topology>
    </subcellularLocation>
</comment>